<keyword evidence="6" id="KW-0732">Signal</keyword>
<name>A0A1A0DAI7_ACEPA</name>
<comment type="subcellular location">
    <subcellularLocation>
        <location evidence="1">Membrane</location>
        <topology evidence="1">Multi-pass membrane protein</topology>
    </subcellularLocation>
</comment>
<dbReference type="PATRIC" id="fig|438.15.peg.2199"/>
<dbReference type="AlphaFoldDB" id="A0A1A0DAI7"/>
<dbReference type="Pfam" id="PF17090">
    <property type="entry name" value="Ytca"/>
    <property type="match status" value="1"/>
</dbReference>
<reference evidence="11 12" key="1">
    <citation type="submission" date="2016-05" db="EMBL/GenBank/DDBJ databases">
        <title>Genome sequencing of Acetobacter pasteurianus strain SRCM100623.</title>
        <authorList>
            <person name="Song Y.R."/>
        </authorList>
    </citation>
    <scope>NUCLEOTIDE SEQUENCE [LARGE SCALE GENOMIC DNA]</scope>
    <source>
        <strain evidence="11 12">SRCM100623</strain>
    </source>
</reference>
<protein>
    <recommendedName>
        <fullName evidence="3">Uncharacterized protein YtcA</fullName>
    </recommendedName>
</protein>
<dbReference type="EMBL" id="LYUD01000106">
    <property type="protein sequence ID" value="OAZ72050.1"/>
    <property type="molecule type" value="Genomic_DNA"/>
</dbReference>
<evidence type="ECO:0000256" key="5">
    <source>
        <dbReference type="ARBA" id="ARBA00022692"/>
    </source>
</evidence>
<evidence type="ECO:0000256" key="4">
    <source>
        <dbReference type="ARBA" id="ARBA00022475"/>
    </source>
</evidence>
<dbReference type="GO" id="GO:0016020">
    <property type="term" value="C:membrane"/>
    <property type="evidence" value="ECO:0007669"/>
    <property type="project" value="UniProtKB-SubCell"/>
</dbReference>
<evidence type="ECO:0000256" key="1">
    <source>
        <dbReference type="ARBA" id="ARBA00004141"/>
    </source>
</evidence>
<accession>A0A1A0DAI7</accession>
<comment type="caution">
    <text evidence="11">The sequence shown here is derived from an EMBL/GenBank/DDBJ whole genome shotgun (WGS) entry which is preliminary data.</text>
</comment>
<evidence type="ECO:0000256" key="6">
    <source>
        <dbReference type="ARBA" id="ARBA00022729"/>
    </source>
</evidence>
<evidence type="ECO:0000256" key="3">
    <source>
        <dbReference type="ARBA" id="ARBA00021237"/>
    </source>
</evidence>
<keyword evidence="10" id="KW-0449">Lipoprotein</keyword>
<organism evidence="11 12">
    <name type="scientific">Acetobacter pasteurianus</name>
    <name type="common">Acetobacter turbidans</name>
    <dbReference type="NCBI Taxonomy" id="438"/>
    <lineage>
        <taxon>Bacteria</taxon>
        <taxon>Pseudomonadati</taxon>
        <taxon>Pseudomonadota</taxon>
        <taxon>Alphaproteobacteria</taxon>
        <taxon>Acetobacterales</taxon>
        <taxon>Acetobacteraceae</taxon>
        <taxon>Acetobacter</taxon>
    </lineage>
</organism>
<evidence type="ECO:0000313" key="12">
    <source>
        <dbReference type="Proteomes" id="UP000093796"/>
    </source>
</evidence>
<keyword evidence="5" id="KW-0812">Transmembrane</keyword>
<keyword evidence="8" id="KW-0472">Membrane</keyword>
<evidence type="ECO:0000313" key="11">
    <source>
        <dbReference type="EMBL" id="OAZ72050.1"/>
    </source>
</evidence>
<keyword evidence="9" id="KW-0564">Palmitate</keyword>
<dbReference type="InterPro" id="IPR031381">
    <property type="entry name" value="YtcA"/>
</dbReference>
<dbReference type="RefSeq" id="WP_035366033.1">
    <property type="nucleotide sequence ID" value="NZ_LYUD01000106.1"/>
</dbReference>
<dbReference type="PROSITE" id="PS51257">
    <property type="entry name" value="PROKAR_LIPOPROTEIN"/>
    <property type="match status" value="1"/>
</dbReference>
<comment type="similarity">
    <text evidence="2">Belongs to the YtcA family.</text>
</comment>
<evidence type="ECO:0000256" key="9">
    <source>
        <dbReference type="ARBA" id="ARBA00023139"/>
    </source>
</evidence>
<proteinExistence type="inferred from homology"/>
<evidence type="ECO:0000256" key="10">
    <source>
        <dbReference type="ARBA" id="ARBA00023288"/>
    </source>
</evidence>
<evidence type="ECO:0000256" key="7">
    <source>
        <dbReference type="ARBA" id="ARBA00022989"/>
    </source>
</evidence>
<sequence length="92" mass="9917">MIPKPFHRFLSVLLVPLVSGCTFQGAPSFPIVGAYFPAWMVCGLTGIAVALILRVIFLLTGIDTLLSFRLFTYVALGVLSALALWVFVFGPG</sequence>
<keyword evidence="4" id="KW-1003">Cell membrane</keyword>
<dbReference type="Proteomes" id="UP000093796">
    <property type="component" value="Unassembled WGS sequence"/>
</dbReference>
<keyword evidence="7" id="KW-1133">Transmembrane helix</keyword>
<evidence type="ECO:0000256" key="2">
    <source>
        <dbReference type="ARBA" id="ARBA00008208"/>
    </source>
</evidence>
<gene>
    <name evidence="11" type="ORF">SRCM100623_01977</name>
</gene>
<evidence type="ECO:0000256" key="8">
    <source>
        <dbReference type="ARBA" id="ARBA00023136"/>
    </source>
</evidence>
<dbReference type="OrthoDB" id="5958921at2"/>